<dbReference type="EMBL" id="LXQA010291669">
    <property type="protein sequence ID" value="MCI41379.1"/>
    <property type="molecule type" value="Genomic_DNA"/>
</dbReference>
<feature type="non-terminal residue" evidence="1">
    <location>
        <position position="67"/>
    </location>
</feature>
<proteinExistence type="predicted"/>
<comment type="caution">
    <text evidence="1">The sequence shown here is derived from an EMBL/GenBank/DDBJ whole genome shotgun (WGS) entry which is preliminary data.</text>
</comment>
<dbReference type="Proteomes" id="UP000265520">
    <property type="component" value="Unassembled WGS sequence"/>
</dbReference>
<protein>
    <submittedName>
        <fullName evidence="1">Uncharacterized protein</fullName>
    </submittedName>
</protein>
<evidence type="ECO:0000313" key="1">
    <source>
        <dbReference type="EMBL" id="MCI41379.1"/>
    </source>
</evidence>
<name>A0A392RYA3_9FABA</name>
<reference evidence="1 2" key="1">
    <citation type="journal article" date="2018" name="Front. Plant Sci.">
        <title>Red Clover (Trifolium pratense) and Zigzag Clover (T. medium) - A Picture of Genomic Similarities and Differences.</title>
        <authorList>
            <person name="Dluhosova J."/>
            <person name="Istvanek J."/>
            <person name="Nedelnik J."/>
            <person name="Repkova J."/>
        </authorList>
    </citation>
    <scope>NUCLEOTIDE SEQUENCE [LARGE SCALE GENOMIC DNA]</scope>
    <source>
        <strain evidence="2">cv. 10/8</strain>
        <tissue evidence="1">Leaf</tissue>
    </source>
</reference>
<sequence>MQTISQSEFIKLTDISTAKAIYDSLCGIYERKTQDDHLEDISEEEEVENSLLAIWDDLDKATKAGKK</sequence>
<accession>A0A392RYA3</accession>
<keyword evidence="2" id="KW-1185">Reference proteome</keyword>
<dbReference type="AlphaFoldDB" id="A0A392RYA3"/>
<organism evidence="1 2">
    <name type="scientific">Trifolium medium</name>
    <dbReference type="NCBI Taxonomy" id="97028"/>
    <lineage>
        <taxon>Eukaryota</taxon>
        <taxon>Viridiplantae</taxon>
        <taxon>Streptophyta</taxon>
        <taxon>Embryophyta</taxon>
        <taxon>Tracheophyta</taxon>
        <taxon>Spermatophyta</taxon>
        <taxon>Magnoliopsida</taxon>
        <taxon>eudicotyledons</taxon>
        <taxon>Gunneridae</taxon>
        <taxon>Pentapetalae</taxon>
        <taxon>rosids</taxon>
        <taxon>fabids</taxon>
        <taxon>Fabales</taxon>
        <taxon>Fabaceae</taxon>
        <taxon>Papilionoideae</taxon>
        <taxon>50 kb inversion clade</taxon>
        <taxon>NPAAA clade</taxon>
        <taxon>Hologalegina</taxon>
        <taxon>IRL clade</taxon>
        <taxon>Trifolieae</taxon>
        <taxon>Trifolium</taxon>
    </lineage>
</organism>
<evidence type="ECO:0000313" key="2">
    <source>
        <dbReference type="Proteomes" id="UP000265520"/>
    </source>
</evidence>